<dbReference type="EMBL" id="BMNW01000016">
    <property type="protein sequence ID" value="GGM29560.1"/>
    <property type="molecule type" value="Genomic_DNA"/>
</dbReference>
<accession>A0ABQ2H2R5</accession>
<comment type="caution">
    <text evidence="1">The sequence shown here is derived from an EMBL/GenBank/DDBJ whole genome shotgun (WGS) entry which is preliminary data.</text>
</comment>
<gene>
    <name evidence="1" type="ORF">GCM10009425_45170</name>
</gene>
<evidence type="ECO:0000313" key="1">
    <source>
        <dbReference type="EMBL" id="GGM29560.1"/>
    </source>
</evidence>
<evidence type="ECO:0000313" key="2">
    <source>
        <dbReference type="Proteomes" id="UP000616499"/>
    </source>
</evidence>
<organism evidence="1 2">
    <name type="scientific">Pseudomonas asuensis</name>
    <dbReference type="NCBI Taxonomy" id="1825787"/>
    <lineage>
        <taxon>Bacteria</taxon>
        <taxon>Pseudomonadati</taxon>
        <taxon>Pseudomonadota</taxon>
        <taxon>Gammaproteobacteria</taxon>
        <taxon>Pseudomonadales</taxon>
        <taxon>Pseudomonadaceae</taxon>
        <taxon>Pseudomonas</taxon>
    </lineage>
</organism>
<sequence length="74" mass="7955">MAVWFIAMTAEIGFDALYPRSAIATTYPIPAASSLAIPSCLDKIICMNGTYIPSTQMAATKAIYSIIDIARPQI</sequence>
<keyword evidence="2" id="KW-1185">Reference proteome</keyword>
<protein>
    <submittedName>
        <fullName evidence="1">Uncharacterized protein</fullName>
    </submittedName>
</protein>
<proteinExistence type="predicted"/>
<dbReference type="Proteomes" id="UP000616499">
    <property type="component" value="Unassembled WGS sequence"/>
</dbReference>
<name>A0ABQ2H2R5_9PSED</name>
<reference evidence="2" key="1">
    <citation type="journal article" date="2019" name="Int. J. Syst. Evol. Microbiol.">
        <title>The Global Catalogue of Microorganisms (GCM) 10K type strain sequencing project: providing services to taxonomists for standard genome sequencing and annotation.</title>
        <authorList>
            <consortium name="The Broad Institute Genomics Platform"/>
            <consortium name="The Broad Institute Genome Sequencing Center for Infectious Disease"/>
            <person name="Wu L."/>
            <person name="Ma J."/>
        </authorList>
    </citation>
    <scope>NUCLEOTIDE SEQUENCE [LARGE SCALE GENOMIC DNA]</scope>
    <source>
        <strain evidence="2">JCM 13501</strain>
    </source>
</reference>